<dbReference type="FunFam" id="3.90.190.10:FF:000049">
    <property type="entry name" value="Dual specificity protein phosphatase 14"/>
    <property type="match status" value="1"/>
</dbReference>
<dbReference type="PRINTS" id="PR01910">
    <property type="entry name" value="ADSPHPHTASEB"/>
</dbReference>
<keyword evidence="7" id="KW-0378">Hydrolase</keyword>
<evidence type="ECO:0000256" key="7">
    <source>
        <dbReference type="ARBA" id="ARBA00022801"/>
    </source>
</evidence>
<evidence type="ECO:0000256" key="4">
    <source>
        <dbReference type="ARBA" id="ARBA00008601"/>
    </source>
</evidence>
<dbReference type="InterPro" id="IPR003595">
    <property type="entry name" value="Tyr_Pase_cat"/>
</dbReference>
<evidence type="ECO:0000313" key="16">
    <source>
        <dbReference type="EMBL" id="CDQ75576.1"/>
    </source>
</evidence>
<name>A0A060X7X9_ONCMY</name>
<dbReference type="KEGG" id="omy:110525676"/>
<dbReference type="PRINTS" id="PR01908">
    <property type="entry name" value="ADSPHPHTASE"/>
</dbReference>
<keyword evidence="10" id="KW-0472">Membrane</keyword>
<keyword evidence="9" id="KW-0496">Mitochondrion</keyword>
<dbReference type="SMART" id="SM00195">
    <property type="entry name" value="DSPc"/>
    <property type="match status" value="1"/>
</dbReference>
<dbReference type="InterPro" id="IPR000387">
    <property type="entry name" value="Tyr_Pase_dom"/>
</dbReference>
<feature type="domain" description="Tyrosine specific protein phosphatases" evidence="15">
    <location>
        <begin position="72"/>
        <end position="131"/>
    </location>
</feature>
<dbReference type="PROSITE" id="PS50056">
    <property type="entry name" value="TYR_PHOSPHATASE_2"/>
    <property type="match status" value="1"/>
</dbReference>
<dbReference type="InterPro" id="IPR020422">
    <property type="entry name" value="TYR_PHOSPHATASE_DUAL_dom"/>
</dbReference>
<evidence type="ECO:0000256" key="6">
    <source>
        <dbReference type="ARBA" id="ARBA00022792"/>
    </source>
</evidence>
<evidence type="ECO:0000256" key="5">
    <source>
        <dbReference type="ARBA" id="ARBA00022490"/>
    </source>
</evidence>
<comment type="similarity">
    <text evidence="4">Belongs to the protein-tyrosine phosphatase family. Non-receptor class dual specificity subfamily.</text>
</comment>
<keyword evidence="11" id="KW-0539">Nucleus</keyword>
<evidence type="ECO:0000256" key="11">
    <source>
        <dbReference type="ARBA" id="ARBA00023242"/>
    </source>
</evidence>
<protein>
    <submittedName>
        <fullName evidence="16 17">Uncharacterized protein</fullName>
    </submittedName>
</protein>
<evidence type="ECO:0000313" key="17">
    <source>
        <dbReference type="Ensembl" id="ENSOMYP00000119230.1"/>
    </source>
</evidence>
<comment type="subcellular location">
    <subcellularLocation>
        <location evidence="2">Cytoplasm</location>
    </subcellularLocation>
    <subcellularLocation>
        <location evidence="3">Mitochondrion inner membrane</location>
        <topology evidence="3">Peripheral membrane protein</topology>
    </subcellularLocation>
    <subcellularLocation>
        <location evidence="1">Nucleus</location>
    </subcellularLocation>
</comment>
<dbReference type="PANTHER" id="PTHR46495">
    <property type="entry name" value="DUAL SPECIFICITY PROTEIN PHOSPHATASE 21"/>
    <property type="match status" value="1"/>
</dbReference>
<dbReference type="OrthoDB" id="285418at2759"/>
<dbReference type="Proteomes" id="UP000193380">
    <property type="component" value="Unassembled WGS sequence"/>
</dbReference>
<dbReference type="STRING" id="8022.A0A060X7X9"/>
<evidence type="ECO:0000256" key="10">
    <source>
        <dbReference type="ARBA" id="ARBA00023136"/>
    </source>
</evidence>
<evidence type="ECO:0000256" key="2">
    <source>
        <dbReference type="ARBA" id="ARBA00004496"/>
    </source>
</evidence>
<dbReference type="GO" id="GO:0005743">
    <property type="term" value="C:mitochondrial inner membrane"/>
    <property type="evidence" value="ECO:0007669"/>
    <property type="project" value="UniProtKB-SubCell"/>
</dbReference>
<dbReference type="InterPro" id="IPR029021">
    <property type="entry name" value="Prot-tyrosine_phosphatase-like"/>
</dbReference>
<dbReference type="EMBL" id="FR905064">
    <property type="protein sequence ID" value="CDQ75576.1"/>
    <property type="molecule type" value="Genomic_DNA"/>
</dbReference>
<dbReference type="InterPro" id="IPR016130">
    <property type="entry name" value="Tyr_Pase_AS"/>
</dbReference>
<reference evidence="16" key="2">
    <citation type="submission" date="2014-03" db="EMBL/GenBank/DDBJ databases">
        <authorList>
            <person name="Genoscope - CEA"/>
        </authorList>
    </citation>
    <scope>NUCLEOTIDE SEQUENCE</scope>
</reference>
<evidence type="ECO:0000256" key="9">
    <source>
        <dbReference type="ARBA" id="ARBA00023128"/>
    </source>
</evidence>
<feature type="domain" description="Tyrosine-protein phosphatase" evidence="14">
    <location>
        <begin position="11"/>
        <end position="152"/>
    </location>
</feature>
<accession>A0A060X7X9</accession>
<sequence length="180" mass="20084">MHQSGEQRLAGLCQITEHLFLSNGRAANDKAVISRFNITCIINATQNITNTSTAEVEYVHIPVTDSPSSPLSDFFDEVADKIQLVGEQCGRTLVHCNAGVSRSATLCLVYLMKYHGITLLEAHKKVKSCRPIIRPNSGFWKQLIQYERKLRGCATVTMITSPMGEIPDIYEEETKDMLPL</sequence>
<dbReference type="InterPro" id="IPR000340">
    <property type="entry name" value="Dual-sp_phosphatase_cat-dom"/>
</dbReference>
<evidence type="ECO:0000259" key="14">
    <source>
        <dbReference type="PROSITE" id="PS50054"/>
    </source>
</evidence>
<dbReference type="GO" id="GO:0005634">
    <property type="term" value="C:nucleus"/>
    <property type="evidence" value="ECO:0007669"/>
    <property type="project" value="UniProtKB-SubCell"/>
</dbReference>
<evidence type="ECO:0000256" key="12">
    <source>
        <dbReference type="ARBA" id="ARBA00047761"/>
    </source>
</evidence>
<dbReference type="Ensembl" id="ENSOMYT00000145492.1">
    <property type="protein sequence ID" value="ENSOMYP00000119230.1"/>
    <property type="gene ID" value="ENSOMYG00000077323.1"/>
</dbReference>
<comment type="catalytic activity">
    <reaction evidence="12">
        <text>O-phospho-L-seryl-[protein] + H2O = L-seryl-[protein] + phosphate</text>
        <dbReference type="Rhea" id="RHEA:20629"/>
        <dbReference type="Rhea" id="RHEA-COMP:9863"/>
        <dbReference type="Rhea" id="RHEA-COMP:11604"/>
        <dbReference type="ChEBI" id="CHEBI:15377"/>
        <dbReference type="ChEBI" id="CHEBI:29999"/>
        <dbReference type="ChEBI" id="CHEBI:43474"/>
        <dbReference type="ChEBI" id="CHEBI:83421"/>
        <dbReference type="EC" id="3.1.3.16"/>
    </reaction>
</comment>
<dbReference type="GO" id="GO:0017017">
    <property type="term" value="F:MAP kinase tyrosine/serine/threonine phosphatase activity"/>
    <property type="evidence" value="ECO:0007669"/>
    <property type="project" value="InterPro"/>
</dbReference>
<evidence type="ECO:0000313" key="19">
    <source>
        <dbReference type="Proteomes" id="UP000694395"/>
    </source>
</evidence>
<dbReference type="InterPro" id="IPR020420">
    <property type="entry name" value="Atypical_DUSP_subfamB"/>
</dbReference>
<dbReference type="AlphaFoldDB" id="A0A060X7X9"/>
<evidence type="ECO:0000259" key="15">
    <source>
        <dbReference type="PROSITE" id="PS50056"/>
    </source>
</evidence>
<evidence type="ECO:0000313" key="18">
    <source>
        <dbReference type="Proteomes" id="UP000193380"/>
    </source>
</evidence>
<dbReference type="SUPFAM" id="SSF52799">
    <property type="entry name" value="(Phosphotyrosine protein) phosphatases II"/>
    <property type="match status" value="1"/>
</dbReference>
<comment type="catalytic activity">
    <reaction evidence="13">
        <text>O-phospho-L-threonyl-[protein] + H2O = L-threonyl-[protein] + phosphate</text>
        <dbReference type="Rhea" id="RHEA:47004"/>
        <dbReference type="Rhea" id="RHEA-COMP:11060"/>
        <dbReference type="Rhea" id="RHEA-COMP:11605"/>
        <dbReference type="ChEBI" id="CHEBI:15377"/>
        <dbReference type="ChEBI" id="CHEBI:30013"/>
        <dbReference type="ChEBI" id="CHEBI:43474"/>
        <dbReference type="ChEBI" id="CHEBI:61977"/>
        <dbReference type="EC" id="3.1.3.16"/>
    </reaction>
</comment>
<organism evidence="16 18">
    <name type="scientific">Oncorhynchus mykiss</name>
    <name type="common">Rainbow trout</name>
    <name type="synonym">Salmo gairdneri</name>
    <dbReference type="NCBI Taxonomy" id="8022"/>
    <lineage>
        <taxon>Eukaryota</taxon>
        <taxon>Metazoa</taxon>
        <taxon>Chordata</taxon>
        <taxon>Craniata</taxon>
        <taxon>Vertebrata</taxon>
        <taxon>Euteleostomi</taxon>
        <taxon>Actinopterygii</taxon>
        <taxon>Neopterygii</taxon>
        <taxon>Teleostei</taxon>
        <taxon>Protacanthopterygii</taxon>
        <taxon>Salmoniformes</taxon>
        <taxon>Salmonidae</taxon>
        <taxon>Salmoninae</taxon>
        <taxon>Oncorhynchus</taxon>
    </lineage>
</organism>
<dbReference type="Proteomes" id="UP000694395">
    <property type="component" value="Chromosome 6"/>
</dbReference>
<keyword evidence="5" id="KW-0963">Cytoplasm</keyword>
<keyword evidence="19" id="KW-1185">Reference proteome</keyword>
<gene>
    <name evidence="16" type="ORF">GSONMT00052112001</name>
</gene>
<reference evidence="17 19" key="3">
    <citation type="submission" date="2020-07" db="EMBL/GenBank/DDBJ databases">
        <title>A long reads based de novo assembly of the rainbow trout Arlee double haploid line genome.</title>
        <authorList>
            <person name="Gao G."/>
            <person name="Palti Y."/>
        </authorList>
    </citation>
    <scope>NUCLEOTIDE SEQUENCE [LARGE SCALE GENOMIC DNA]</scope>
</reference>
<reference evidence="16" key="1">
    <citation type="journal article" date="2014" name="Nat. Commun.">
        <title>The rainbow trout genome provides novel insights into evolution after whole-genome duplication in vertebrates.</title>
        <authorList>
            <person name="Berthelot C."/>
            <person name="Brunet F."/>
            <person name="Chalopin D."/>
            <person name="Juanchich A."/>
            <person name="Bernard M."/>
            <person name="Noel B."/>
            <person name="Bento P."/>
            <person name="Da Silva C."/>
            <person name="Labadie K."/>
            <person name="Alberti A."/>
            <person name="Aury J.M."/>
            <person name="Louis A."/>
            <person name="Dehais P."/>
            <person name="Bardou P."/>
            <person name="Montfort J."/>
            <person name="Klopp C."/>
            <person name="Cabau C."/>
            <person name="Gaspin C."/>
            <person name="Thorgaard G.H."/>
            <person name="Boussaha M."/>
            <person name="Quillet E."/>
            <person name="Guyomard R."/>
            <person name="Galiana D."/>
            <person name="Bobe J."/>
            <person name="Volff J.N."/>
            <person name="Genet C."/>
            <person name="Wincker P."/>
            <person name="Jaillon O."/>
            <person name="Roest Crollius H."/>
            <person name="Guiguen Y."/>
        </authorList>
    </citation>
    <scope>NUCLEOTIDE SEQUENCE [LARGE SCALE GENOMIC DNA]</scope>
</reference>
<dbReference type="PaxDb" id="8022-A0A060X7X9"/>
<evidence type="ECO:0000256" key="1">
    <source>
        <dbReference type="ARBA" id="ARBA00004123"/>
    </source>
</evidence>
<dbReference type="SMART" id="SM00404">
    <property type="entry name" value="PTPc_motif"/>
    <property type="match status" value="1"/>
</dbReference>
<evidence type="ECO:0000256" key="3">
    <source>
        <dbReference type="ARBA" id="ARBA00004637"/>
    </source>
</evidence>
<dbReference type="PANTHER" id="PTHR46495:SF1">
    <property type="entry name" value="DUAL SPECIFICITY PHOSPHATASE 21"/>
    <property type="match status" value="1"/>
</dbReference>
<dbReference type="PROSITE" id="PS50054">
    <property type="entry name" value="TYR_PHOSPHATASE_DUAL"/>
    <property type="match status" value="1"/>
</dbReference>
<keyword evidence="8" id="KW-0904">Protein phosphatase</keyword>
<evidence type="ECO:0000256" key="8">
    <source>
        <dbReference type="ARBA" id="ARBA00022912"/>
    </source>
</evidence>
<dbReference type="Pfam" id="PF00782">
    <property type="entry name" value="DSPc"/>
    <property type="match status" value="1"/>
</dbReference>
<proteinExistence type="inferred from homology"/>
<dbReference type="GeneTree" id="ENSGT00940000164527"/>
<dbReference type="GO" id="GO:0004722">
    <property type="term" value="F:protein serine/threonine phosphatase activity"/>
    <property type="evidence" value="ECO:0007669"/>
    <property type="project" value="UniProtKB-EC"/>
</dbReference>
<dbReference type="GO" id="GO:0004725">
    <property type="term" value="F:protein tyrosine phosphatase activity"/>
    <property type="evidence" value="ECO:0007669"/>
    <property type="project" value="TreeGrafter"/>
</dbReference>
<dbReference type="PROSITE" id="PS00383">
    <property type="entry name" value="TYR_PHOSPHATASE_1"/>
    <property type="match status" value="1"/>
</dbReference>
<keyword evidence="6" id="KW-0999">Mitochondrion inner membrane</keyword>
<dbReference type="Gene3D" id="3.90.190.10">
    <property type="entry name" value="Protein tyrosine phosphatase superfamily"/>
    <property type="match status" value="1"/>
</dbReference>
<evidence type="ECO:0000256" key="13">
    <source>
        <dbReference type="ARBA" id="ARBA00048336"/>
    </source>
</evidence>
<reference evidence="17" key="4">
    <citation type="submission" date="2025-05" db="UniProtKB">
        <authorList>
            <consortium name="Ensembl"/>
        </authorList>
    </citation>
    <scope>IDENTIFICATION</scope>
</reference>